<dbReference type="PANTHER" id="PTHR13393">
    <property type="entry name" value="SAM-DEPENDENT METHYLTRANSFERASE"/>
    <property type="match status" value="1"/>
</dbReference>
<name>A0A094ZW31_SCHHA</name>
<dbReference type="GO" id="GO:0005634">
    <property type="term" value="C:nucleus"/>
    <property type="evidence" value="ECO:0007669"/>
    <property type="project" value="TreeGrafter"/>
</dbReference>
<keyword evidence="1 4" id="KW-0489">Methyltransferase</keyword>
<sequence>MVLSAYPSLKVDIFDGDFRHISYNHLMALNKYMHQRNIYKQKKPNFKELAAKFDFFDAVAIKDECGRVVLDFRIPSHLSALSKALLMNDFGLNVDFPGDRLIPTVPLRLNYILWLEDLLKNLQRFSEPVSILDIGVGASCIYPLLGSKKNSWQFFGTESDTRNFRLAKENVEKNDLNKSIKLIVYLNHPDFLVVFHITENTSSLDVVFGDKQNTTYLDAVMANPPFFCDTSDAVGSTTCRSLKRPPPKTISSAARHESQTVGGEVYFCMRLIRDSIRYSTRVGVFTVMLGKKSSVSSVRRILHKFKITQISVYEMCQGRIMRWGVAWTFLPNFQFPESDFRRLRKLERPPLTLQLPDSVSCLPENTVDALLDWLRYEFKQLGMKVLDQKNRAELGGLHLNITATVNTWTHTRRKRREVQRLLMSQQSDTINNGNPTNNDSVSNEIDPMECGFNTNTVSFKNPSKRVHDSNPDEMNNSSESITQATAETKLNSSVVELVNPPKRTRATLHDEICEEGEDAWFDGDECENASANKINTCSNNESPSAIDTCSHVIQANVFVEYLNTDSFIKDVHAKSSLFPHGINNSDEVMHNDSIECGQTIMKVKSDIDASDDDDVILAEEEHGPLVIKIAWISGTCREAANQILFYLKNRLK</sequence>
<dbReference type="SUPFAM" id="SSF53335">
    <property type="entry name" value="S-adenosyl-L-methionine-dependent methyltransferases"/>
    <property type="match status" value="1"/>
</dbReference>
<dbReference type="InterPro" id="IPR029063">
    <property type="entry name" value="SAM-dependent_MTases_sf"/>
</dbReference>
<dbReference type="EMBL" id="KL250874">
    <property type="protein sequence ID" value="KGB37354.1"/>
    <property type="molecule type" value="Genomic_DNA"/>
</dbReference>
<dbReference type="GO" id="GO:0070475">
    <property type="term" value="P:rRNA base methylation"/>
    <property type="evidence" value="ECO:0007669"/>
    <property type="project" value="TreeGrafter"/>
</dbReference>
<dbReference type="GO" id="GO:0008168">
    <property type="term" value="F:methyltransferase activity"/>
    <property type="evidence" value="ECO:0007669"/>
    <property type="project" value="UniProtKB-KW"/>
</dbReference>
<evidence type="ECO:0000313" key="4">
    <source>
        <dbReference type="EMBL" id="KGB37354.1"/>
    </source>
</evidence>
<dbReference type="PANTHER" id="PTHR13393:SF0">
    <property type="entry name" value="RNA N6-ADENOSINE-METHYLTRANSFERASE METTL16"/>
    <property type="match status" value="1"/>
</dbReference>
<feature type="region of interest" description="Disordered" evidence="3">
    <location>
        <begin position="456"/>
        <end position="481"/>
    </location>
</feature>
<dbReference type="Gene3D" id="3.40.50.150">
    <property type="entry name" value="Vaccinia Virus protein VP39"/>
    <property type="match status" value="1"/>
</dbReference>
<evidence type="ECO:0000256" key="1">
    <source>
        <dbReference type="ARBA" id="ARBA00022603"/>
    </source>
</evidence>
<keyword evidence="2 4" id="KW-0808">Transferase</keyword>
<proteinExistence type="predicted"/>
<evidence type="ECO:0000256" key="2">
    <source>
        <dbReference type="ARBA" id="ARBA00022679"/>
    </source>
</evidence>
<organism evidence="4">
    <name type="scientific">Schistosoma haematobium</name>
    <name type="common">Blood fluke</name>
    <dbReference type="NCBI Taxonomy" id="6185"/>
    <lineage>
        <taxon>Eukaryota</taxon>
        <taxon>Metazoa</taxon>
        <taxon>Spiralia</taxon>
        <taxon>Lophotrochozoa</taxon>
        <taxon>Platyhelminthes</taxon>
        <taxon>Trematoda</taxon>
        <taxon>Digenea</taxon>
        <taxon>Strigeidida</taxon>
        <taxon>Schistosomatoidea</taxon>
        <taxon>Schistosomatidae</taxon>
        <taxon>Schistosoma</taxon>
    </lineage>
</organism>
<gene>
    <name evidence="4" type="ORF">MS3_05691</name>
</gene>
<dbReference type="STRING" id="6185.A0A094ZW31"/>
<feature type="compositionally biased region" description="Polar residues" evidence="3">
    <location>
        <begin position="472"/>
        <end position="481"/>
    </location>
</feature>
<evidence type="ECO:0000256" key="3">
    <source>
        <dbReference type="SAM" id="MobiDB-lite"/>
    </source>
</evidence>
<dbReference type="AlphaFoldDB" id="A0A094ZW31"/>
<accession>A0A094ZW31</accession>
<dbReference type="InterPro" id="IPR010286">
    <property type="entry name" value="METTL16/RlmF"/>
</dbReference>
<protein>
    <submittedName>
        <fullName evidence="4">Methyltransferase-like protein 16</fullName>
    </submittedName>
</protein>
<dbReference type="Pfam" id="PF05971">
    <property type="entry name" value="Methyltransf_10"/>
    <property type="match status" value="1"/>
</dbReference>
<reference evidence="4" key="1">
    <citation type="journal article" date="2012" name="Nat. Genet.">
        <title>Whole-genome sequence of Schistosoma haematobium.</title>
        <authorList>
            <person name="Young N.D."/>
            <person name="Jex A.R."/>
            <person name="Li B."/>
            <person name="Liu S."/>
            <person name="Yang L."/>
            <person name="Xiong Z."/>
            <person name="Li Y."/>
            <person name="Cantacessi C."/>
            <person name="Hall R.S."/>
            <person name="Xu X."/>
            <person name="Chen F."/>
            <person name="Wu X."/>
            <person name="Zerlotini A."/>
            <person name="Oliveira G."/>
            <person name="Hofmann A."/>
            <person name="Zhang G."/>
            <person name="Fang X."/>
            <person name="Kang Y."/>
            <person name="Campbell B.E."/>
            <person name="Loukas A."/>
            <person name="Ranganathan S."/>
            <person name="Rollinson D."/>
            <person name="Rinaldi G."/>
            <person name="Brindley P.J."/>
            <person name="Yang H."/>
            <person name="Wang J."/>
            <person name="Wang J."/>
            <person name="Gasser R.B."/>
        </authorList>
    </citation>
    <scope>NUCLEOTIDE SEQUENCE [LARGE SCALE GENOMIC DNA]</scope>
</reference>